<dbReference type="EMBL" id="FSQZ01000001">
    <property type="protein sequence ID" value="SIN71367.1"/>
    <property type="molecule type" value="Genomic_DNA"/>
</dbReference>
<dbReference type="InterPro" id="IPR000944">
    <property type="entry name" value="Tscrpt_reg_Rrf2"/>
</dbReference>
<dbReference type="SUPFAM" id="SSF46785">
    <property type="entry name" value="Winged helix' DNA-binding domain"/>
    <property type="match status" value="1"/>
</dbReference>
<dbReference type="Gene3D" id="1.10.10.10">
    <property type="entry name" value="Winged helix-like DNA-binding domain superfamily/Winged helix DNA-binding domain"/>
    <property type="match status" value="1"/>
</dbReference>
<dbReference type="InterPro" id="IPR030489">
    <property type="entry name" value="TR_Rrf2-type_CS"/>
</dbReference>
<protein>
    <submittedName>
        <fullName evidence="1">Transcriptional regulator, BadM/Rrf2 family</fullName>
    </submittedName>
</protein>
<dbReference type="PANTHER" id="PTHR33221">
    <property type="entry name" value="WINGED HELIX-TURN-HELIX TRANSCRIPTIONAL REGULATOR, RRF2 FAMILY"/>
    <property type="match status" value="1"/>
</dbReference>
<gene>
    <name evidence="1" type="ORF">SAMN05444368_1421</name>
</gene>
<dbReference type="PANTHER" id="PTHR33221:SF9">
    <property type="entry name" value="RRF2 FAMILY PROTEIN"/>
    <property type="match status" value="1"/>
</dbReference>
<dbReference type="RefSeq" id="WP_014807575.1">
    <property type="nucleotide sequence ID" value="NZ_DAONBL010000019.1"/>
</dbReference>
<proteinExistence type="predicted"/>
<dbReference type="NCBIfam" id="TIGR00738">
    <property type="entry name" value="rrf2_super"/>
    <property type="match status" value="1"/>
</dbReference>
<evidence type="ECO:0000313" key="1">
    <source>
        <dbReference type="EMBL" id="SIN71367.1"/>
    </source>
</evidence>
<accession>A0ABY1JE51</accession>
<dbReference type="PROSITE" id="PS01332">
    <property type="entry name" value="HTH_RRF2_1"/>
    <property type="match status" value="1"/>
</dbReference>
<sequence>MKGGVVQISQAASIALHGMGLLALYGKRMSIKELSEMISVSEPHAAKVFQRLVKAGLVNSTRGPGGGVELSIPPSKISLCDIYEAIEGKPSHDYCLINRQACPFGACIFGTMIKKINDEFVSYMSSKTLADLVGSDIFDEAKNIAAGNKD</sequence>
<dbReference type="InterPro" id="IPR036388">
    <property type="entry name" value="WH-like_DNA-bd_sf"/>
</dbReference>
<dbReference type="InterPro" id="IPR036390">
    <property type="entry name" value="WH_DNA-bd_sf"/>
</dbReference>
<keyword evidence="2" id="KW-1185">Reference proteome</keyword>
<organism evidence="1 2">
    <name type="scientific">Acetomicrobium flavidum</name>
    <dbReference type="NCBI Taxonomy" id="49896"/>
    <lineage>
        <taxon>Bacteria</taxon>
        <taxon>Thermotogati</taxon>
        <taxon>Synergistota</taxon>
        <taxon>Synergistia</taxon>
        <taxon>Synergistales</taxon>
        <taxon>Acetomicrobiaceae</taxon>
        <taxon>Acetomicrobium</taxon>
    </lineage>
</organism>
<dbReference type="Proteomes" id="UP000185093">
    <property type="component" value="Unassembled WGS sequence"/>
</dbReference>
<comment type="caution">
    <text evidence="1">The sequence shown here is derived from an EMBL/GenBank/DDBJ whole genome shotgun (WGS) entry which is preliminary data.</text>
</comment>
<dbReference type="Pfam" id="PF02082">
    <property type="entry name" value="Rrf2"/>
    <property type="match status" value="1"/>
</dbReference>
<reference evidence="1 2" key="1">
    <citation type="submission" date="2016-11" db="EMBL/GenBank/DDBJ databases">
        <authorList>
            <person name="Varghese N."/>
            <person name="Submissions S."/>
        </authorList>
    </citation>
    <scope>NUCLEOTIDE SEQUENCE [LARGE SCALE GENOMIC DNA]</scope>
    <source>
        <strain evidence="1 2">DSM 20664</strain>
    </source>
</reference>
<name>A0ABY1JE51_9BACT</name>
<evidence type="ECO:0000313" key="2">
    <source>
        <dbReference type="Proteomes" id="UP000185093"/>
    </source>
</evidence>
<dbReference type="PROSITE" id="PS51197">
    <property type="entry name" value="HTH_RRF2_2"/>
    <property type="match status" value="1"/>
</dbReference>